<dbReference type="InterPro" id="IPR006054">
    <property type="entry name" value="DnaQ"/>
</dbReference>
<dbReference type="EMBL" id="SPSF01000014">
    <property type="protein sequence ID" value="MPQ61218.1"/>
    <property type="molecule type" value="Genomic_DNA"/>
</dbReference>
<sequence length="408" mass="46686">MNNQTSIIASNEYIIVDIETTGFSVDYCNIIEIGAVKIKNGNIGDSFHTFIKQDTPIPPFIKHLTGISNDDVALGLSADVAIRQFLNFSKELSLVGHNISFDYRFLNHNSEKYLGKTMENGRVDTVHLAKNLISDIPNYKLGTLVDYFKITNVGQHRATNDVQMTYELVKCLSHLHNNYREEYKIQIQKSTEFGKQFNNKKISIKTKLKYINTRLLECIFTDMNCKVYNAFYSTSECLIINDRTYVRFCSQDTFDEIWEPWLSKAKKRQKEGSLEVFSEKQICEILNIHIVEKLKSNRKVPVSAKDIVPATDIFDETHPLYQKKCVFTGVLDQFDRTTAMQYVANVGGICKNGITKDTNYLILGDNSYCASIKDGKSSKQKKAEDMILNGLDIQIIPETTFYQILKNE</sequence>
<dbReference type="GO" id="GO:0045004">
    <property type="term" value="P:DNA replication proofreading"/>
    <property type="evidence" value="ECO:0007669"/>
    <property type="project" value="TreeGrafter"/>
</dbReference>
<dbReference type="Gene3D" id="3.40.50.10190">
    <property type="entry name" value="BRCT domain"/>
    <property type="match status" value="1"/>
</dbReference>
<dbReference type="Proteomes" id="UP000342249">
    <property type="component" value="Unassembled WGS sequence"/>
</dbReference>
<dbReference type="Pfam" id="PF00929">
    <property type="entry name" value="RNase_T"/>
    <property type="match status" value="1"/>
</dbReference>
<dbReference type="CDD" id="cd17748">
    <property type="entry name" value="BRCT_DNA_ligase_like"/>
    <property type="match status" value="1"/>
</dbReference>
<dbReference type="AlphaFoldDB" id="A0A5N7IXL4"/>
<dbReference type="InterPro" id="IPR036420">
    <property type="entry name" value="BRCT_dom_sf"/>
</dbReference>
<proteinExistence type="predicted"/>
<dbReference type="NCBIfam" id="TIGR00573">
    <property type="entry name" value="dnaq"/>
    <property type="match status" value="1"/>
</dbReference>
<gene>
    <name evidence="3" type="ORF">E4V82_03705</name>
</gene>
<dbReference type="CDD" id="cd06127">
    <property type="entry name" value="DEDDh"/>
    <property type="match status" value="1"/>
</dbReference>
<dbReference type="PROSITE" id="PS50172">
    <property type="entry name" value="BRCT"/>
    <property type="match status" value="1"/>
</dbReference>
<dbReference type="InterPro" id="IPR001357">
    <property type="entry name" value="BRCT_dom"/>
</dbReference>
<dbReference type="GO" id="GO:0003887">
    <property type="term" value="F:DNA-directed DNA polymerase activity"/>
    <property type="evidence" value="ECO:0007669"/>
    <property type="project" value="InterPro"/>
</dbReference>
<dbReference type="FunFam" id="3.30.420.10:FF:000045">
    <property type="entry name" value="3'-5' exonuclease DinG"/>
    <property type="match status" value="1"/>
</dbReference>
<feature type="domain" description="BRCT" evidence="2">
    <location>
        <begin position="315"/>
        <end position="408"/>
    </location>
</feature>
<dbReference type="SUPFAM" id="SSF52113">
    <property type="entry name" value="BRCT domain"/>
    <property type="match status" value="1"/>
</dbReference>
<keyword evidence="1 3" id="KW-0378">Hydrolase</keyword>
<dbReference type="SUPFAM" id="SSF53098">
    <property type="entry name" value="Ribonuclease H-like"/>
    <property type="match status" value="1"/>
</dbReference>
<dbReference type="InterPro" id="IPR013520">
    <property type="entry name" value="Ribonucl_H"/>
</dbReference>
<reference evidence="3 4" key="1">
    <citation type="journal article" date="2019" name="Lett. Appl. Microbiol.">
        <title>A case of 'blown pack' spoilage of vacuum-packaged pork likely associated with Clostridium estertheticum in Canada.</title>
        <authorList>
            <person name="Zhang P."/>
            <person name="Ward P."/>
            <person name="McMullen L.M."/>
            <person name="Yang X."/>
        </authorList>
    </citation>
    <scope>NUCLEOTIDE SEQUENCE [LARGE SCALE GENOMIC DNA]</scope>
    <source>
        <strain evidence="3 4">MA19</strain>
    </source>
</reference>
<keyword evidence="1 3" id="KW-0269">Exonuclease</keyword>
<keyword evidence="1 3" id="KW-0540">Nuclease</keyword>
<dbReference type="GO" id="GO:0005829">
    <property type="term" value="C:cytosol"/>
    <property type="evidence" value="ECO:0007669"/>
    <property type="project" value="TreeGrafter"/>
</dbReference>
<dbReference type="GO" id="GO:0003677">
    <property type="term" value="F:DNA binding"/>
    <property type="evidence" value="ECO:0007669"/>
    <property type="project" value="InterPro"/>
</dbReference>
<evidence type="ECO:0000313" key="4">
    <source>
        <dbReference type="Proteomes" id="UP000342249"/>
    </source>
</evidence>
<dbReference type="Gene3D" id="3.30.420.10">
    <property type="entry name" value="Ribonuclease H-like superfamily/Ribonuclease H"/>
    <property type="match status" value="1"/>
</dbReference>
<dbReference type="InterPro" id="IPR036397">
    <property type="entry name" value="RNaseH_sf"/>
</dbReference>
<evidence type="ECO:0000256" key="1">
    <source>
        <dbReference type="ARBA" id="ARBA00022839"/>
    </source>
</evidence>
<dbReference type="InterPro" id="IPR012337">
    <property type="entry name" value="RNaseH-like_sf"/>
</dbReference>
<accession>A0A5N7IXL4</accession>
<protein>
    <submittedName>
        <fullName evidence="3">3'-5' exonuclease</fullName>
    </submittedName>
</protein>
<dbReference type="GO" id="GO:0008408">
    <property type="term" value="F:3'-5' exonuclease activity"/>
    <property type="evidence" value="ECO:0007669"/>
    <property type="project" value="TreeGrafter"/>
</dbReference>
<dbReference type="PANTHER" id="PTHR30231">
    <property type="entry name" value="DNA POLYMERASE III SUBUNIT EPSILON"/>
    <property type="match status" value="1"/>
</dbReference>
<organism evidence="3 4">
    <name type="scientific">Clostridium estertheticum</name>
    <dbReference type="NCBI Taxonomy" id="238834"/>
    <lineage>
        <taxon>Bacteria</taxon>
        <taxon>Bacillati</taxon>
        <taxon>Bacillota</taxon>
        <taxon>Clostridia</taxon>
        <taxon>Eubacteriales</taxon>
        <taxon>Clostridiaceae</taxon>
        <taxon>Clostridium</taxon>
    </lineage>
</organism>
<dbReference type="SMART" id="SM00479">
    <property type="entry name" value="EXOIII"/>
    <property type="match status" value="1"/>
</dbReference>
<comment type="caution">
    <text evidence="3">The sequence shown here is derived from an EMBL/GenBank/DDBJ whole genome shotgun (WGS) entry which is preliminary data.</text>
</comment>
<evidence type="ECO:0000259" key="2">
    <source>
        <dbReference type="PROSITE" id="PS50172"/>
    </source>
</evidence>
<evidence type="ECO:0000313" key="3">
    <source>
        <dbReference type="EMBL" id="MPQ61218.1"/>
    </source>
</evidence>
<name>A0A5N7IXL4_9CLOT</name>
<dbReference type="PANTHER" id="PTHR30231:SF41">
    <property type="entry name" value="DNA POLYMERASE III SUBUNIT EPSILON"/>
    <property type="match status" value="1"/>
</dbReference>
<dbReference type="Pfam" id="PF00533">
    <property type="entry name" value="BRCT"/>
    <property type="match status" value="1"/>
</dbReference>
<dbReference type="RefSeq" id="WP_152750528.1">
    <property type="nucleotide sequence ID" value="NZ_CP077624.1"/>
</dbReference>